<protein>
    <submittedName>
        <fullName evidence="2">Uncharacterized protein</fullName>
    </submittedName>
</protein>
<accession>D3IVQ1</accession>
<evidence type="ECO:0000313" key="2">
    <source>
        <dbReference type="EMBL" id="ADB85391.1"/>
    </source>
</evidence>
<organism evidence="2">
    <name type="scientific">Phyllostachys edulis</name>
    <name type="common">Tortoise shell bamboo</name>
    <name type="synonym">Bambusa edulis</name>
    <dbReference type="NCBI Taxonomy" id="38705"/>
    <lineage>
        <taxon>Eukaryota</taxon>
        <taxon>Viridiplantae</taxon>
        <taxon>Streptophyta</taxon>
        <taxon>Embryophyta</taxon>
        <taxon>Tracheophyta</taxon>
        <taxon>Spermatophyta</taxon>
        <taxon>Magnoliopsida</taxon>
        <taxon>Liliopsida</taxon>
        <taxon>Poales</taxon>
        <taxon>Poaceae</taxon>
        <taxon>BOP clade</taxon>
        <taxon>Bambusoideae</taxon>
        <taxon>Arundinarodae</taxon>
        <taxon>Arundinarieae</taxon>
        <taxon>Arundinariinae</taxon>
        <taxon>Phyllostachys</taxon>
    </lineage>
</organism>
<feature type="compositionally biased region" description="Polar residues" evidence="1">
    <location>
        <begin position="1"/>
        <end position="15"/>
    </location>
</feature>
<sequence>MRSYRSNNGGTTVTKGNPKLPKIHLSWKNHTAHTRSFRHAVLPATIARYYRSSRNPKHKLHSFWKNHTAHKRSFRHAVLPTTIARYYRTSRNPNFQNIFSGNYIPLCLR</sequence>
<reference evidence="2" key="1">
    <citation type="journal article" date="2010" name="J. Integr. Plant Biol.">
        <title>Insights into the bamboo genome: syntenic relationships to rice and sorghum.</title>
        <authorList>
            <person name="Gui Y.J."/>
            <person name="Zhou Y."/>
            <person name="Wang Y."/>
            <person name="Wang S."/>
            <person name="Wang S.Y."/>
            <person name="Hu Y."/>
            <person name="Bo S.P."/>
            <person name="Chen H."/>
            <person name="Zhou C.P."/>
            <person name="Ma N.X."/>
            <person name="Zhang T.Z."/>
            <person name="Fan L.J."/>
        </authorList>
    </citation>
    <scope>NUCLEOTIDE SEQUENCE</scope>
    <source>
        <tissue evidence="2">Shoot</tissue>
    </source>
</reference>
<feature type="region of interest" description="Disordered" evidence="1">
    <location>
        <begin position="1"/>
        <end position="21"/>
    </location>
</feature>
<dbReference type="AlphaFoldDB" id="D3IVQ1"/>
<dbReference type="EMBL" id="GQ252881">
    <property type="protein sequence ID" value="ADB85391.1"/>
    <property type="molecule type" value="Genomic_DNA"/>
</dbReference>
<name>D3IVQ1_PHYED</name>
<evidence type="ECO:0000256" key="1">
    <source>
        <dbReference type="SAM" id="MobiDB-lite"/>
    </source>
</evidence>
<proteinExistence type="predicted"/>